<dbReference type="Gramene" id="KGN62036">
    <property type="protein sequence ID" value="KGN62036"/>
    <property type="gene ID" value="Csa_2G287180"/>
</dbReference>
<protein>
    <submittedName>
        <fullName evidence="1">Uncharacterized protein</fullName>
    </submittedName>
</protein>
<evidence type="ECO:0000313" key="2">
    <source>
        <dbReference type="Proteomes" id="UP000029981"/>
    </source>
</evidence>
<reference evidence="1 2" key="3">
    <citation type="journal article" date="2010" name="BMC Genomics">
        <title>Transcriptome sequencing and comparative analysis of cucumber flowers with different sex types.</title>
        <authorList>
            <person name="Guo S."/>
            <person name="Zheng Y."/>
            <person name="Joung J.G."/>
            <person name="Liu S."/>
            <person name="Zhang Z."/>
            <person name="Crasta O.R."/>
            <person name="Sobral B.W."/>
            <person name="Xu Y."/>
            <person name="Huang S."/>
            <person name="Fei Z."/>
        </authorList>
    </citation>
    <scope>NUCLEOTIDE SEQUENCE [LARGE SCALE GENOMIC DNA]</scope>
    <source>
        <strain evidence="2">cv. 9930</strain>
    </source>
</reference>
<dbReference type="EMBL" id="CM002923">
    <property type="protein sequence ID" value="KGN62036.1"/>
    <property type="molecule type" value="Genomic_DNA"/>
</dbReference>
<dbReference type="Proteomes" id="UP000029981">
    <property type="component" value="Chromosome 2"/>
</dbReference>
<accession>A0A0A0LQ10</accession>
<reference evidence="1 2" key="1">
    <citation type="journal article" date="2009" name="Nat. Genet.">
        <title>The genome of the cucumber, Cucumis sativus L.</title>
        <authorList>
            <person name="Huang S."/>
            <person name="Li R."/>
            <person name="Zhang Z."/>
            <person name="Li L."/>
            <person name="Gu X."/>
            <person name="Fan W."/>
            <person name="Lucas W.J."/>
            <person name="Wang X."/>
            <person name="Xie B."/>
            <person name="Ni P."/>
            <person name="Ren Y."/>
            <person name="Zhu H."/>
            <person name="Li J."/>
            <person name="Lin K."/>
            <person name="Jin W."/>
            <person name="Fei Z."/>
            <person name="Li G."/>
            <person name="Staub J."/>
            <person name="Kilian A."/>
            <person name="van der Vossen E.A."/>
            <person name="Wu Y."/>
            <person name="Guo J."/>
            <person name="He J."/>
            <person name="Jia Z."/>
            <person name="Ren Y."/>
            <person name="Tian G."/>
            <person name="Lu Y."/>
            <person name="Ruan J."/>
            <person name="Qian W."/>
            <person name="Wang M."/>
            <person name="Huang Q."/>
            <person name="Li B."/>
            <person name="Xuan Z."/>
            <person name="Cao J."/>
            <person name="Asan"/>
            <person name="Wu Z."/>
            <person name="Zhang J."/>
            <person name="Cai Q."/>
            <person name="Bai Y."/>
            <person name="Zhao B."/>
            <person name="Han Y."/>
            <person name="Li Y."/>
            <person name="Li X."/>
            <person name="Wang S."/>
            <person name="Shi Q."/>
            <person name="Liu S."/>
            <person name="Cho W.K."/>
            <person name="Kim J.Y."/>
            <person name="Xu Y."/>
            <person name="Heller-Uszynska K."/>
            <person name="Miao H."/>
            <person name="Cheng Z."/>
            <person name="Zhang S."/>
            <person name="Wu J."/>
            <person name="Yang Y."/>
            <person name="Kang H."/>
            <person name="Li M."/>
            <person name="Liang H."/>
            <person name="Ren X."/>
            <person name="Shi Z."/>
            <person name="Wen M."/>
            <person name="Jian M."/>
            <person name="Yang H."/>
            <person name="Zhang G."/>
            <person name="Yang Z."/>
            <person name="Chen R."/>
            <person name="Liu S."/>
            <person name="Li J."/>
            <person name="Ma L."/>
            <person name="Liu H."/>
            <person name="Zhou Y."/>
            <person name="Zhao J."/>
            <person name="Fang X."/>
            <person name="Li G."/>
            <person name="Fang L."/>
            <person name="Li Y."/>
            <person name="Liu D."/>
            <person name="Zheng H."/>
            <person name="Zhang Y."/>
            <person name="Qin N."/>
            <person name="Li Z."/>
            <person name="Yang G."/>
            <person name="Yang S."/>
            <person name="Bolund L."/>
            <person name="Kristiansen K."/>
            <person name="Zheng H."/>
            <person name="Li S."/>
            <person name="Zhang X."/>
            <person name="Yang H."/>
            <person name="Wang J."/>
            <person name="Sun R."/>
            <person name="Zhang B."/>
            <person name="Jiang S."/>
            <person name="Wang J."/>
            <person name="Du Y."/>
            <person name="Li S."/>
        </authorList>
    </citation>
    <scope>NUCLEOTIDE SEQUENCE [LARGE SCALE GENOMIC DNA]</scope>
    <source>
        <strain evidence="2">cv. 9930</strain>
    </source>
</reference>
<sequence length="96" mass="10715">MEVILTTKEGECIIGGTEEGDEIKCGISLYPMEFYKAFTSKGVWLLFNSYDPNGMLLIAPMGLYTHISSFSPHDIYGGIDLHIVNISSLHFSFPHQ</sequence>
<gene>
    <name evidence="1" type="ORF">Csa_2G287180</name>
</gene>
<name>A0A0A0LQ10_CUCSA</name>
<dbReference type="AlphaFoldDB" id="A0A0A0LQ10"/>
<keyword evidence="2" id="KW-1185">Reference proteome</keyword>
<proteinExistence type="predicted"/>
<evidence type="ECO:0000313" key="1">
    <source>
        <dbReference type="EMBL" id="KGN62036.1"/>
    </source>
</evidence>
<reference evidence="1 2" key="4">
    <citation type="journal article" date="2011" name="BMC Genomics">
        <title>RNA-Seq improves annotation of protein-coding genes in the cucumber genome.</title>
        <authorList>
            <person name="Li Z."/>
            <person name="Zhang Z."/>
            <person name="Yan P."/>
            <person name="Huang S."/>
            <person name="Fei Z."/>
            <person name="Lin K."/>
        </authorList>
    </citation>
    <scope>NUCLEOTIDE SEQUENCE [LARGE SCALE GENOMIC DNA]</scope>
    <source>
        <strain evidence="2">cv. 9930</strain>
    </source>
</reference>
<reference evidence="1 2" key="2">
    <citation type="journal article" date="2009" name="PLoS ONE">
        <title>An integrated genetic and cytogenetic map of the cucumber genome.</title>
        <authorList>
            <person name="Ren Y."/>
            <person name="Zhang Z."/>
            <person name="Liu J."/>
            <person name="Staub J.E."/>
            <person name="Han Y."/>
            <person name="Cheng Z."/>
            <person name="Li X."/>
            <person name="Lu J."/>
            <person name="Miao H."/>
            <person name="Kang H."/>
            <person name="Xie B."/>
            <person name="Gu X."/>
            <person name="Wang X."/>
            <person name="Du Y."/>
            <person name="Jin W."/>
            <person name="Huang S."/>
        </authorList>
    </citation>
    <scope>NUCLEOTIDE SEQUENCE [LARGE SCALE GENOMIC DNA]</scope>
    <source>
        <strain evidence="2">cv. 9930</strain>
    </source>
</reference>
<organism evidence="1 2">
    <name type="scientific">Cucumis sativus</name>
    <name type="common">Cucumber</name>
    <dbReference type="NCBI Taxonomy" id="3659"/>
    <lineage>
        <taxon>Eukaryota</taxon>
        <taxon>Viridiplantae</taxon>
        <taxon>Streptophyta</taxon>
        <taxon>Embryophyta</taxon>
        <taxon>Tracheophyta</taxon>
        <taxon>Spermatophyta</taxon>
        <taxon>Magnoliopsida</taxon>
        <taxon>eudicotyledons</taxon>
        <taxon>Gunneridae</taxon>
        <taxon>Pentapetalae</taxon>
        <taxon>rosids</taxon>
        <taxon>fabids</taxon>
        <taxon>Cucurbitales</taxon>
        <taxon>Cucurbitaceae</taxon>
        <taxon>Benincaseae</taxon>
        <taxon>Cucumis</taxon>
    </lineage>
</organism>